<proteinExistence type="predicted"/>
<name>X1G7D3_9ZZZZ</name>
<comment type="caution">
    <text evidence="1">The sequence shown here is derived from an EMBL/GenBank/DDBJ whole genome shotgun (WGS) entry which is preliminary data.</text>
</comment>
<reference evidence="1" key="1">
    <citation type="journal article" date="2014" name="Front. Microbiol.">
        <title>High frequency of phylogenetically diverse reductive dehalogenase-homologous genes in deep subseafloor sedimentary metagenomes.</title>
        <authorList>
            <person name="Kawai M."/>
            <person name="Futagami T."/>
            <person name="Toyoda A."/>
            <person name="Takaki Y."/>
            <person name="Nishi S."/>
            <person name="Hori S."/>
            <person name="Arai W."/>
            <person name="Tsubouchi T."/>
            <person name="Morono Y."/>
            <person name="Uchiyama I."/>
            <person name="Ito T."/>
            <person name="Fujiyama A."/>
            <person name="Inagaki F."/>
            <person name="Takami H."/>
        </authorList>
    </citation>
    <scope>NUCLEOTIDE SEQUENCE</scope>
    <source>
        <strain evidence="1">Expedition CK06-06</strain>
    </source>
</reference>
<organism evidence="1">
    <name type="scientific">marine sediment metagenome</name>
    <dbReference type="NCBI Taxonomy" id="412755"/>
    <lineage>
        <taxon>unclassified sequences</taxon>
        <taxon>metagenomes</taxon>
        <taxon>ecological metagenomes</taxon>
    </lineage>
</organism>
<sequence length="54" mass="6368">KFVLELDQFDIDNHYTEIIAGLTVWPYEDDESEIVIILTTIHDELERVGFLEDD</sequence>
<feature type="non-terminal residue" evidence="1">
    <location>
        <position position="54"/>
    </location>
</feature>
<gene>
    <name evidence="1" type="ORF">S01H4_66961</name>
</gene>
<protein>
    <submittedName>
        <fullName evidence="1">Uncharacterized protein</fullName>
    </submittedName>
</protein>
<accession>X1G7D3</accession>
<evidence type="ECO:0000313" key="1">
    <source>
        <dbReference type="EMBL" id="GAH28928.1"/>
    </source>
</evidence>
<feature type="non-terminal residue" evidence="1">
    <location>
        <position position="1"/>
    </location>
</feature>
<dbReference type="AlphaFoldDB" id="X1G7D3"/>
<dbReference type="EMBL" id="BART01041782">
    <property type="protein sequence ID" value="GAH28928.1"/>
    <property type="molecule type" value="Genomic_DNA"/>
</dbReference>